<evidence type="ECO:0000313" key="8">
    <source>
        <dbReference type="EMBL" id="CAA9890594.1"/>
    </source>
</evidence>
<keyword evidence="2" id="KW-0444">Lipid biosynthesis</keyword>
<dbReference type="Pfam" id="PF01553">
    <property type="entry name" value="Acyltransferase"/>
    <property type="match status" value="1"/>
</dbReference>
<evidence type="ECO:0000256" key="1">
    <source>
        <dbReference type="ARBA" id="ARBA00005189"/>
    </source>
</evidence>
<accession>A0A8S0WIJ8</accession>
<dbReference type="RefSeq" id="WP_174625522.1">
    <property type="nucleotide sequence ID" value="NZ_CADCXN010000053.1"/>
</dbReference>
<name>A0A8S0WIJ8_9GAMM</name>
<comment type="caution">
    <text evidence="8">The sequence shown here is derived from an EMBL/GenBank/DDBJ whole genome shotgun (WGS) entry which is preliminary data.</text>
</comment>
<feature type="transmembrane region" description="Helical" evidence="6">
    <location>
        <begin position="7"/>
        <end position="32"/>
    </location>
</feature>
<keyword evidence="4" id="KW-0443">Lipid metabolism</keyword>
<evidence type="ECO:0000256" key="4">
    <source>
        <dbReference type="ARBA" id="ARBA00023098"/>
    </source>
</evidence>
<evidence type="ECO:0000256" key="5">
    <source>
        <dbReference type="ARBA" id="ARBA00023315"/>
    </source>
</evidence>
<proteinExistence type="predicted"/>
<dbReference type="SMART" id="SM00563">
    <property type="entry name" value="PlsC"/>
    <property type="match status" value="1"/>
</dbReference>
<protein>
    <submittedName>
        <fullName evidence="8">1-acyl-sn-glycerol-3-phosphate acyltransferase</fullName>
    </submittedName>
</protein>
<sequence>MKTRLRLIYKASLIIVLFLAGLIIAGIIFPIINAACSINKATDNCNQLKMHWLKCFSRILNLHIQIDGKVVDGDAILVSNHISWLDIIAIGQLLPACFVAKNDILNWPLIGYLAVQGGTVFIRRGDKRQVRTTAEKMVWLLKQHRKIIAFPEGTTSDGSHILPFHSSLFQPALLTKAAIQPIALEYLGDTKALAPFIGEDAFVPHLLRMLAMEELHISMKILPVIKTAGKKRHELAKHSRDSICLALYSVTTPPILKIAP</sequence>
<keyword evidence="3" id="KW-0808">Transferase</keyword>
<dbReference type="PANTHER" id="PTHR10434:SF64">
    <property type="entry name" value="1-ACYL-SN-GLYCEROL-3-PHOSPHATE ACYLTRANSFERASE-RELATED"/>
    <property type="match status" value="1"/>
</dbReference>
<feature type="domain" description="Phospholipid/glycerol acyltransferase" evidence="7">
    <location>
        <begin position="75"/>
        <end position="187"/>
    </location>
</feature>
<dbReference type="GO" id="GO:0006654">
    <property type="term" value="P:phosphatidic acid biosynthetic process"/>
    <property type="evidence" value="ECO:0007669"/>
    <property type="project" value="TreeGrafter"/>
</dbReference>
<evidence type="ECO:0000313" key="9">
    <source>
        <dbReference type="Proteomes" id="UP000494216"/>
    </source>
</evidence>
<dbReference type="EMBL" id="CADCXN010000053">
    <property type="protein sequence ID" value="CAA9890594.1"/>
    <property type="molecule type" value="Genomic_DNA"/>
</dbReference>
<comment type="pathway">
    <text evidence="1">Lipid metabolism.</text>
</comment>
<dbReference type="InterPro" id="IPR002123">
    <property type="entry name" value="Plipid/glycerol_acylTrfase"/>
</dbReference>
<keyword evidence="9" id="KW-1185">Reference proteome</keyword>
<keyword evidence="6" id="KW-0812">Transmembrane</keyword>
<dbReference type="CDD" id="cd07989">
    <property type="entry name" value="LPLAT_AGPAT-like"/>
    <property type="match status" value="1"/>
</dbReference>
<organism evidence="8 9">
    <name type="scientific">Candidatus Methylobacter favarea</name>
    <dbReference type="NCBI Taxonomy" id="2707345"/>
    <lineage>
        <taxon>Bacteria</taxon>
        <taxon>Pseudomonadati</taxon>
        <taxon>Pseudomonadota</taxon>
        <taxon>Gammaproteobacteria</taxon>
        <taxon>Methylococcales</taxon>
        <taxon>Methylococcaceae</taxon>
        <taxon>Methylobacter</taxon>
    </lineage>
</organism>
<dbReference type="Proteomes" id="UP000494216">
    <property type="component" value="Unassembled WGS sequence"/>
</dbReference>
<gene>
    <name evidence="8" type="ORF">METHB2_250018</name>
</gene>
<keyword evidence="5 8" id="KW-0012">Acyltransferase</keyword>
<dbReference type="PANTHER" id="PTHR10434">
    <property type="entry name" value="1-ACYL-SN-GLYCEROL-3-PHOSPHATE ACYLTRANSFERASE"/>
    <property type="match status" value="1"/>
</dbReference>
<evidence type="ECO:0000256" key="2">
    <source>
        <dbReference type="ARBA" id="ARBA00022516"/>
    </source>
</evidence>
<dbReference type="GO" id="GO:0003841">
    <property type="term" value="F:1-acylglycerol-3-phosphate O-acyltransferase activity"/>
    <property type="evidence" value="ECO:0007669"/>
    <property type="project" value="TreeGrafter"/>
</dbReference>
<dbReference type="SUPFAM" id="SSF69593">
    <property type="entry name" value="Glycerol-3-phosphate (1)-acyltransferase"/>
    <property type="match status" value="1"/>
</dbReference>
<dbReference type="AlphaFoldDB" id="A0A8S0WIJ8"/>
<evidence type="ECO:0000256" key="3">
    <source>
        <dbReference type="ARBA" id="ARBA00022679"/>
    </source>
</evidence>
<keyword evidence="6" id="KW-0472">Membrane</keyword>
<keyword evidence="6" id="KW-1133">Transmembrane helix</keyword>
<evidence type="ECO:0000256" key="6">
    <source>
        <dbReference type="SAM" id="Phobius"/>
    </source>
</evidence>
<reference evidence="8 9" key="1">
    <citation type="submission" date="2020-02" db="EMBL/GenBank/DDBJ databases">
        <authorList>
            <person name="Hogendoorn C."/>
        </authorList>
    </citation>
    <scope>NUCLEOTIDE SEQUENCE [LARGE SCALE GENOMIC DNA]</scope>
    <source>
        <strain evidence="8">METHB21</strain>
    </source>
</reference>
<evidence type="ECO:0000259" key="7">
    <source>
        <dbReference type="SMART" id="SM00563"/>
    </source>
</evidence>